<proteinExistence type="predicted"/>
<accession>A0A0F9S3S8</accession>
<evidence type="ECO:0000313" key="1">
    <source>
        <dbReference type="EMBL" id="KKN61724.1"/>
    </source>
</evidence>
<name>A0A0F9S3S8_9ZZZZ</name>
<sequence length="165" mass="17865">MSRVRRLILGTAVTAVVATGAAFFSAAPSWRTLPEGTGVVKLSFTHGGARNCRQLDAEELARLPANMRKREICDRERAALRLELDIDGEPALRAELSPSGLAGDGPARVYKRFPLGAGDHEIAVRLADTGRADGFDYEAARRVNLAAEQNLVIDFRAEQGGFVFN</sequence>
<dbReference type="EMBL" id="LAZR01000648">
    <property type="protein sequence ID" value="KKN61724.1"/>
    <property type="molecule type" value="Genomic_DNA"/>
</dbReference>
<organism evidence="1">
    <name type="scientific">marine sediment metagenome</name>
    <dbReference type="NCBI Taxonomy" id="412755"/>
    <lineage>
        <taxon>unclassified sequences</taxon>
        <taxon>metagenomes</taxon>
        <taxon>ecological metagenomes</taxon>
    </lineage>
</organism>
<gene>
    <name evidence="1" type="ORF">LCGC14_0518830</name>
</gene>
<comment type="caution">
    <text evidence="1">The sequence shown here is derived from an EMBL/GenBank/DDBJ whole genome shotgun (WGS) entry which is preliminary data.</text>
</comment>
<protein>
    <submittedName>
        <fullName evidence="1">Uncharacterized protein</fullName>
    </submittedName>
</protein>
<reference evidence="1" key="1">
    <citation type="journal article" date="2015" name="Nature">
        <title>Complex archaea that bridge the gap between prokaryotes and eukaryotes.</title>
        <authorList>
            <person name="Spang A."/>
            <person name="Saw J.H."/>
            <person name="Jorgensen S.L."/>
            <person name="Zaremba-Niedzwiedzka K."/>
            <person name="Martijn J."/>
            <person name="Lind A.E."/>
            <person name="van Eijk R."/>
            <person name="Schleper C."/>
            <person name="Guy L."/>
            <person name="Ettema T.J."/>
        </authorList>
    </citation>
    <scope>NUCLEOTIDE SEQUENCE</scope>
</reference>
<dbReference type="AlphaFoldDB" id="A0A0F9S3S8"/>